<evidence type="ECO:0000256" key="4">
    <source>
        <dbReference type="RuleBase" id="RU366057"/>
    </source>
</evidence>
<dbReference type="AlphaFoldDB" id="A0AAV7JJU6"/>
<comment type="similarity">
    <text evidence="1 4">Belongs to the eukaryotic ribosomal protein eS25 family.</text>
</comment>
<evidence type="ECO:0000313" key="7">
    <source>
        <dbReference type="Proteomes" id="UP001165289"/>
    </source>
</evidence>
<evidence type="ECO:0000313" key="6">
    <source>
        <dbReference type="EMBL" id="KAI6649217.1"/>
    </source>
</evidence>
<protein>
    <recommendedName>
        <fullName evidence="4">40S ribosomal protein S25</fullName>
    </recommendedName>
</protein>
<keyword evidence="3 4" id="KW-0687">Ribonucleoprotein</keyword>
<feature type="compositionally biased region" description="Basic and acidic residues" evidence="5">
    <location>
        <begin position="1"/>
        <end position="14"/>
    </location>
</feature>
<proteinExistence type="inferred from homology"/>
<dbReference type="Proteomes" id="UP001165289">
    <property type="component" value="Unassembled WGS sequence"/>
</dbReference>
<accession>A0AAV7JJU6</accession>
<feature type="compositionally biased region" description="Basic residues" evidence="5">
    <location>
        <begin position="28"/>
        <end position="38"/>
    </location>
</feature>
<dbReference type="Pfam" id="PF03297">
    <property type="entry name" value="Ribosomal_S25"/>
    <property type="match status" value="1"/>
</dbReference>
<feature type="region of interest" description="Disordered" evidence="5">
    <location>
        <begin position="1"/>
        <end position="44"/>
    </location>
</feature>
<organism evidence="6 7">
    <name type="scientific">Oopsacas minuta</name>
    <dbReference type="NCBI Taxonomy" id="111878"/>
    <lineage>
        <taxon>Eukaryota</taxon>
        <taxon>Metazoa</taxon>
        <taxon>Porifera</taxon>
        <taxon>Hexactinellida</taxon>
        <taxon>Hexasterophora</taxon>
        <taxon>Lyssacinosida</taxon>
        <taxon>Leucopsacidae</taxon>
        <taxon>Oopsacas</taxon>
    </lineage>
</organism>
<evidence type="ECO:0000256" key="3">
    <source>
        <dbReference type="ARBA" id="ARBA00023274"/>
    </source>
</evidence>
<dbReference type="InterPro" id="IPR004977">
    <property type="entry name" value="Ribosomal_eS25"/>
</dbReference>
<evidence type="ECO:0000256" key="2">
    <source>
        <dbReference type="ARBA" id="ARBA00022980"/>
    </source>
</evidence>
<dbReference type="GO" id="GO:0005840">
    <property type="term" value="C:ribosome"/>
    <property type="evidence" value="ECO:0007669"/>
    <property type="project" value="UniProtKB-KW"/>
</dbReference>
<comment type="caution">
    <text evidence="6">The sequence shown here is derived from an EMBL/GenBank/DDBJ whole genome shotgun (WGS) entry which is preliminary data.</text>
</comment>
<name>A0AAV7JJU6_9METZ</name>
<evidence type="ECO:0000256" key="1">
    <source>
        <dbReference type="ARBA" id="ARBA00009106"/>
    </source>
</evidence>
<dbReference type="EMBL" id="JAKMXF010000321">
    <property type="protein sequence ID" value="KAI6649217.1"/>
    <property type="molecule type" value="Genomic_DNA"/>
</dbReference>
<dbReference type="PANTHER" id="PTHR12850">
    <property type="entry name" value="40S RIBOSOMAL PROTEIN S25"/>
    <property type="match status" value="1"/>
</dbReference>
<dbReference type="Gene3D" id="3.30.63.20">
    <property type="match status" value="1"/>
</dbReference>
<dbReference type="GO" id="GO:1990904">
    <property type="term" value="C:ribonucleoprotein complex"/>
    <property type="evidence" value="ECO:0007669"/>
    <property type="project" value="UniProtKB-KW"/>
</dbReference>
<reference evidence="6 7" key="1">
    <citation type="journal article" date="2023" name="BMC Biol.">
        <title>The compact genome of the sponge Oopsacas minuta (Hexactinellida) is lacking key metazoan core genes.</title>
        <authorList>
            <person name="Santini S."/>
            <person name="Schenkelaars Q."/>
            <person name="Jourda C."/>
            <person name="Duchesne M."/>
            <person name="Belahbib H."/>
            <person name="Rocher C."/>
            <person name="Selva M."/>
            <person name="Riesgo A."/>
            <person name="Vervoort M."/>
            <person name="Leys S.P."/>
            <person name="Kodjabachian L."/>
            <person name="Le Bivic A."/>
            <person name="Borchiellini C."/>
            <person name="Claverie J.M."/>
            <person name="Renard E."/>
        </authorList>
    </citation>
    <scope>NUCLEOTIDE SEQUENCE [LARGE SCALE GENOMIC DNA]</scope>
    <source>
        <strain evidence="6">SPO-2</strain>
    </source>
</reference>
<keyword evidence="7" id="KW-1185">Reference proteome</keyword>
<keyword evidence="2 4" id="KW-0689">Ribosomal protein</keyword>
<evidence type="ECO:0000256" key="5">
    <source>
        <dbReference type="SAM" id="MobiDB-lite"/>
    </source>
</evidence>
<sequence length="120" mass="13808">MPPKKKDPKKDQKGKQPQKKAPSSKSGGKPKKKKWSRVKQRDHLNNMPFFDKVSYAKMKKDVPYKCVTPADLSSRYKIRVSLARAALKELESENRIRAITKHNGQLTYTRTTAEKQPAKQ</sequence>
<gene>
    <name evidence="6" type="ORF">LOD99_11584</name>
</gene>